<evidence type="ECO:0000313" key="7">
    <source>
        <dbReference type="Ensembl" id="ENSOMYP00000088030.2"/>
    </source>
</evidence>
<protein>
    <recommendedName>
        <fullName evidence="6">TLC domain-containing protein</fullName>
    </recommendedName>
</protein>
<dbReference type="PANTHER" id="PTHR13439:SF15">
    <property type="entry name" value="CERAMIDE SYNTHASE"/>
    <property type="match status" value="1"/>
</dbReference>
<dbReference type="GO" id="GO:0055088">
    <property type="term" value="P:lipid homeostasis"/>
    <property type="evidence" value="ECO:0007669"/>
    <property type="project" value="TreeGrafter"/>
</dbReference>
<feature type="transmembrane region" description="Helical" evidence="5">
    <location>
        <begin position="75"/>
        <end position="95"/>
    </location>
</feature>
<keyword evidence="4 5" id="KW-0472">Membrane</keyword>
<dbReference type="GO" id="GO:0016020">
    <property type="term" value="C:membrane"/>
    <property type="evidence" value="ECO:0007669"/>
    <property type="project" value="UniProtKB-SubCell"/>
</dbReference>
<dbReference type="PANTHER" id="PTHR13439">
    <property type="entry name" value="CT120 PROTEIN"/>
    <property type="match status" value="1"/>
</dbReference>
<keyword evidence="8" id="KW-1185">Reference proteome</keyword>
<reference evidence="7" key="3">
    <citation type="submission" date="2025-09" db="UniProtKB">
        <authorList>
            <consortium name="Ensembl"/>
        </authorList>
    </citation>
    <scope>IDENTIFICATION</scope>
</reference>
<evidence type="ECO:0000256" key="3">
    <source>
        <dbReference type="ARBA" id="ARBA00022989"/>
    </source>
</evidence>
<keyword evidence="3 5" id="KW-1133">Transmembrane helix</keyword>
<accession>A0A8C7WBE4</accession>
<evidence type="ECO:0000256" key="5">
    <source>
        <dbReference type="SAM" id="Phobius"/>
    </source>
</evidence>
<evidence type="ECO:0000313" key="8">
    <source>
        <dbReference type="Proteomes" id="UP000694395"/>
    </source>
</evidence>
<dbReference type="Proteomes" id="UP000694395">
    <property type="component" value="Chromosome 16"/>
</dbReference>
<evidence type="ECO:0000256" key="1">
    <source>
        <dbReference type="ARBA" id="ARBA00004141"/>
    </source>
</evidence>
<comment type="subcellular location">
    <subcellularLocation>
        <location evidence="1">Membrane</location>
        <topology evidence="1">Multi-pass membrane protein</topology>
    </subcellularLocation>
</comment>
<evidence type="ECO:0000259" key="6">
    <source>
        <dbReference type="Pfam" id="PF03798"/>
    </source>
</evidence>
<organism evidence="7 8">
    <name type="scientific">Oncorhynchus mykiss</name>
    <name type="common">Rainbow trout</name>
    <name type="synonym">Salmo gairdneri</name>
    <dbReference type="NCBI Taxonomy" id="8022"/>
    <lineage>
        <taxon>Eukaryota</taxon>
        <taxon>Metazoa</taxon>
        <taxon>Chordata</taxon>
        <taxon>Craniata</taxon>
        <taxon>Vertebrata</taxon>
        <taxon>Euteleostomi</taxon>
        <taxon>Actinopterygii</taxon>
        <taxon>Neopterygii</taxon>
        <taxon>Teleostei</taxon>
        <taxon>Protacanthopterygii</taxon>
        <taxon>Salmoniformes</taxon>
        <taxon>Salmonidae</taxon>
        <taxon>Salmoninae</taxon>
        <taxon>Oncorhynchus</taxon>
    </lineage>
</organism>
<sequence length="253" mass="28553">MLSKKCLKYIPALRWSKGDAVSVNRVGVLRSGDHVLADQHLHPLCHLLVQATGQGSQSRQRRQTPGCGPGLRRKFLIVLQHVVMVTVCFLISVFWRQGKGDYFQGVMLRAELSTPSVCLGKILNHYKQQHTPLDKVNGATMLQLYRSWMLGSLAPVMYWAVRTTLCSALRSGDDATSQVWQHTIQLHPYQHSATPVADRYIKSSTKPCNLHRQILAVEWPTEELSDFQCGTVIGCHLSNKSVQFLFLCCYCEM</sequence>
<dbReference type="InterPro" id="IPR006634">
    <property type="entry name" value="TLC-dom"/>
</dbReference>
<reference evidence="7" key="2">
    <citation type="submission" date="2025-08" db="UniProtKB">
        <authorList>
            <consortium name="Ensembl"/>
        </authorList>
    </citation>
    <scope>IDENTIFICATION</scope>
</reference>
<proteinExistence type="predicted"/>
<feature type="domain" description="TLC" evidence="6">
    <location>
        <begin position="73"/>
        <end position="167"/>
    </location>
</feature>
<evidence type="ECO:0000256" key="2">
    <source>
        <dbReference type="ARBA" id="ARBA00022692"/>
    </source>
</evidence>
<dbReference type="GO" id="GO:0050291">
    <property type="term" value="F:sphingosine N-acyltransferase activity"/>
    <property type="evidence" value="ECO:0007669"/>
    <property type="project" value="TreeGrafter"/>
</dbReference>
<name>A0A8C7WBE4_ONCMY</name>
<keyword evidence="2 5" id="KW-0812">Transmembrane</keyword>
<dbReference type="AlphaFoldDB" id="A0A8C7WBE4"/>
<reference evidence="7" key="1">
    <citation type="submission" date="2020-07" db="EMBL/GenBank/DDBJ databases">
        <title>A long reads based de novo assembly of the rainbow trout Arlee double haploid line genome.</title>
        <authorList>
            <person name="Gao G."/>
            <person name="Palti Y."/>
        </authorList>
    </citation>
    <scope>NUCLEOTIDE SEQUENCE [LARGE SCALE GENOMIC DNA]</scope>
</reference>
<dbReference type="GeneTree" id="ENSGT01000000214789"/>
<dbReference type="InterPro" id="IPR050846">
    <property type="entry name" value="TLCD"/>
</dbReference>
<dbReference type="Pfam" id="PF03798">
    <property type="entry name" value="TRAM_LAG1_CLN8"/>
    <property type="match status" value="1"/>
</dbReference>
<dbReference type="GO" id="GO:0046513">
    <property type="term" value="P:ceramide biosynthetic process"/>
    <property type="evidence" value="ECO:0007669"/>
    <property type="project" value="TreeGrafter"/>
</dbReference>
<dbReference type="Ensembl" id="ENSOMYT00000095883.2">
    <property type="protein sequence ID" value="ENSOMYP00000088030.2"/>
    <property type="gene ID" value="ENSOMYG00000040705.2"/>
</dbReference>
<dbReference type="GO" id="GO:0005783">
    <property type="term" value="C:endoplasmic reticulum"/>
    <property type="evidence" value="ECO:0007669"/>
    <property type="project" value="TreeGrafter"/>
</dbReference>
<evidence type="ECO:0000256" key="4">
    <source>
        <dbReference type="ARBA" id="ARBA00023136"/>
    </source>
</evidence>